<feature type="region of interest" description="Disordered" evidence="2">
    <location>
        <begin position="1"/>
        <end position="34"/>
    </location>
</feature>
<sequence>MAQDNSDEEFDIRDAVTPEQLKEDEEKNEEDQRRLEEHIKNRQQVIQKENDKQISKKDIEDRFGSYKKEFSTLSNNLNEICEEIDNTNIEMGIELEKKKYDKVKNLIEKIGEQRTLLKKKLNELTNNTYMSSTTIIADSISKIGN</sequence>
<name>A0A6C0LL14_9ZZZZ</name>
<evidence type="ECO:0000313" key="3">
    <source>
        <dbReference type="EMBL" id="QHU30665.1"/>
    </source>
</evidence>
<feature type="coiled-coil region" evidence="1">
    <location>
        <begin position="93"/>
        <end position="127"/>
    </location>
</feature>
<proteinExistence type="predicted"/>
<keyword evidence="1" id="KW-0175">Coiled coil</keyword>
<protein>
    <submittedName>
        <fullName evidence="3">Uncharacterized protein</fullName>
    </submittedName>
</protein>
<feature type="compositionally biased region" description="Acidic residues" evidence="2">
    <location>
        <begin position="1"/>
        <end position="11"/>
    </location>
</feature>
<evidence type="ECO:0000256" key="1">
    <source>
        <dbReference type="SAM" id="Coils"/>
    </source>
</evidence>
<organism evidence="3">
    <name type="scientific">viral metagenome</name>
    <dbReference type="NCBI Taxonomy" id="1070528"/>
    <lineage>
        <taxon>unclassified sequences</taxon>
        <taxon>metagenomes</taxon>
        <taxon>organismal metagenomes</taxon>
    </lineage>
</organism>
<feature type="compositionally biased region" description="Basic and acidic residues" evidence="2">
    <location>
        <begin position="12"/>
        <end position="34"/>
    </location>
</feature>
<reference evidence="3" key="1">
    <citation type="journal article" date="2020" name="Nature">
        <title>Giant virus diversity and host interactions through global metagenomics.</title>
        <authorList>
            <person name="Schulz F."/>
            <person name="Roux S."/>
            <person name="Paez-Espino D."/>
            <person name="Jungbluth S."/>
            <person name="Walsh D.A."/>
            <person name="Denef V.J."/>
            <person name="McMahon K.D."/>
            <person name="Konstantinidis K.T."/>
            <person name="Eloe-Fadrosh E.A."/>
            <person name="Kyrpides N.C."/>
            <person name="Woyke T."/>
        </authorList>
    </citation>
    <scope>NUCLEOTIDE SEQUENCE</scope>
    <source>
        <strain evidence="3">GVMAG-M-3300027833-19</strain>
    </source>
</reference>
<accession>A0A6C0LL14</accession>
<evidence type="ECO:0000256" key="2">
    <source>
        <dbReference type="SAM" id="MobiDB-lite"/>
    </source>
</evidence>
<dbReference type="AlphaFoldDB" id="A0A6C0LL14"/>
<dbReference type="EMBL" id="MN740511">
    <property type="protein sequence ID" value="QHU30665.1"/>
    <property type="molecule type" value="Genomic_DNA"/>
</dbReference>